<dbReference type="SUPFAM" id="SSF81301">
    <property type="entry name" value="Nucleotidyltransferase"/>
    <property type="match status" value="1"/>
</dbReference>
<dbReference type="STRING" id="159449.B4N89_30025"/>
<feature type="domain" description="Polymerase nucleotidyl transferase" evidence="1">
    <location>
        <begin position="15"/>
        <end position="52"/>
    </location>
</feature>
<dbReference type="AlphaFoldDB" id="A0A1T3P676"/>
<accession>A0A1T3P676</accession>
<dbReference type="EMBL" id="MWQN01000001">
    <property type="protein sequence ID" value="OPC84599.1"/>
    <property type="molecule type" value="Genomic_DNA"/>
</dbReference>
<sequence>MTSDASFTTHVTQRLAALPGVAAVVLGGSRAQGTHRPDSDWDFAVYYRDGFTPDAIRGLGWPGEVSEFGAWGGGVFNGGARLTVEDRPIDLHYRELADVERRLAEAREGRFEVERLMFHLAGVPTYLVIAELAVNRVLFGDLPRPSYPSALRRAAHARWSEDARLTLTYADRAHAAHGHVTDVAGAIGRAACEAAHAVAAGRGEWVTNEKTLLDRTGLRDVDEIAGRLTASTLSTAIADARELLDKALTASRPN</sequence>
<dbReference type="Proteomes" id="UP000190037">
    <property type="component" value="Unassembled WGS sequence"/>
</dbReference>
<proteinExistence type="predicted"/>
<protein>
    <submittedName>
        <fullName evidence="2">DNA polymerase subunit beta</fullName>
    </submittedName>
</protein>
<keyword evidence="3" id="KW-1185">Reference proteome</keyword>
<dbReference type="Gene3D" id="3.30.460.10">
    <property type="entry name" value="Beta Polymerase, domain 2"/>
    <property type="match status" value="1"/>
</dbReference>
<name>A0A1T3P676_9ACTN</name>
<evidence type="ECO:0000259" key="1">
    <source>
        <dbReference type="Pfam" id="PF01909"/>
    </source>
</evidence>
<evidence type="ECO:0000313" key="2">
    <source>
        <dbReference type="EMBL" id="OPC84599.1"/>
    </source>
</evidence>
<dbReference type="RefSeq" id="WP_078978895.1">
    <property type="nucleotide sequence ID" value="NZ_MWQN01000001.1"/>
</dbReference>
<dbReference type="InterPro" id="IPR002934">
    <property type="entry name" value="Polymerase_NTP_transf_dom"/>
</dbReference>
<dbReference type="CDD" id="cd05403">
    <property type="entry name" value="NT_KNTase_like"/>
    <property type="match status" value="1"/>
</dbReference>
<gene>
    <name evidence="2" type="ORF">B4N89_30025</name>
</gene>
<dbReference type="OrthoDB" id="5176171at2"/>
<dbReference type="Pfam" id="PF01909">
    <property type="entry name" value="NTP_transf_2"/>
    <property type="match status" value="1"/>
</dbReference>
<organism evidence="2 3">
    <name type="scientific">Embleya scabrispora</name>
    <dbReference type="NCBI Taxonomy" id="159449"/>
    <lineage>
        <taxon>Bacteria</taxon>
        <taxon>Bacillati</taxon>
        <taxon>Actinomycetota</taxon>
        <taxon>Actinomycetes</taxon>
        <taxon>Kitasatosporales</taxon>
        <taxon>Streptomycetaceae</taxon>
        <taxon>Embleya</taxon>
    </lineage>
</organism>
<reference evidence="2 3" key="1">
    <citation type="submission" date="2017-03" db="EMBL/GenBank/DDBJ databases">
        <title>Draft genome sequence of Streptomyces scabrisporus NF3, endophyte isolated from Amphipterygium adstringens.</title>
        <authorList>
            <person name="Vazquez M."/>
            <person name="Ceapa C.D."/>
            <person name="Rodriguez Luna D."/>
            <person name="Sanchez Esquivel S."/>
        </authorList>
    </citation>
    <scope>NUCLEOTIDE SEQUENCE [LARGE SCALE GENOMIC DNA]</scope>
    <source>
        <strain evidence="2 3">NF3</strain>
    </source>
</reference>
<dbReference type="InterPro" id="IPR043519">
    <property type="entry name" value="NT_sf"/>
</dbReference>
<comment type="caution">
    <text evidence="2">The sequence shown here is derived from an EMBL/GenBank/DDBJ whole genome shotgun (WGS) entry which is preliminary data.</text>
</comment>
<dbReference type="GO" id="GO:0016779">
    <property type="term" value="F:nucleotidyltransferase activity"/>
    <property type="evidence" value="ECO:0007669"/>
    <property type="project" value="InterPro"/>
</dbReference>
<evidence type="ECO:0000313" key="3">
    <source>
        <dbReference type="Proteomes" id="UP000190037"/>
    </source>
</evidence>